<dbReference type="SUPFAM" id="SSF81901">
    <property type="entry name" value="HCP-like"/>
    <property type="match status" value="1"/>
</dbReference>
<reference evidence="2" key="1">
    <citation type="submission" date="2020-10" db="EMBL/GenBank/DDBJ databases">
        <authorList>
            <person name="Gilroy R."/>
        </authorList>
    </citation>
    <scope>NUCLEOTIDE SEQUENCE</scope>
    <source>
        <strain evidence="2">6919</strain>
    </source>
</reference>
<sequence length="184" mass="20820">MKRIFALIAVVVIAMTAAAQGHQNAKGSQVEQSTSLENHKLWFNMQASELKAKAEQGVTDAQYYLGFRHMIGRGVEHDYSQAEYWLKKAADKGDSRAQYELGIIYATDSGPVEFTAYYDLEKAKYWYGKAAAQGYEAAAEALKKLEKKEERAKRMEGLKSVKKETNDSIDLGDVLEYMENPWLF</sequence>
<dbReference type="PANTHER" id="PTHR43628">
    <property type="entry name" value="ACTIVATOR OF C KINASE PROTEIN 1-RELATED"/>
    <property type="match status" value="1"/>
</dbReference>
<reference evidence="2" key="2">
    <citation type="journal article" date="2021" name="PeerJ">
        <title>Extensive microbial diversity within the chicken gut microbiome revealed by metagenomics and culture.</title>
        <authorList>
            <person name="Gilroy R."/>
            <person name="Ravi A."/>
            <person name="Getino M."/>
            <person name="Pursley I."/>
            <person name="Horton D.L."/>
            <person name="Alikhan N.F."/>
            <person name="Baker D."/>
            <person name="Gharbi K."/>
            <person name="Hall N."/>
            <person name="Watson M."/>
            <person name="Adriaenssens E.M."/>
            <person name="Foster-Nyarko E."/>
            <person name="Jarju S."/>
            <person name="Secka A."/>
            <person name="Antonio M."/>
            <person name="Oren A."/>
            <person name="Chaudhuri R.R."/>
            <person name="La Ragione R."/>
            <person name="Hildebrand F."/>
            <person name="Pallen M.J."/>
        </authorList>
    </citation>
    <scope>NUCLEOTIDE SEQUENCE</scope>
    <source>
        <strain evidence="2">6919</strain>
    </source>
</reference>
<name>A0A9D9NKW8_9BACT</name>
<comment type="caution">
    <text evidence="2">The sequence shown here is derived from an EMBL/GenBank/DDBJ whole genome shotgun (WGS) entry which is preliminary data.</text>
</comment>
<dbReference type="InterPro" id="IPR052945">
    <property type="entry name" value="Mitotic_Regulator"/>
</dbReference>
<dbReference type="EMBL" id="JADIMC010000114">
    <property type="protein sequence ID" value="MBO8477215.1"/>
    <property type="molecule type" value="Genomic_DNA"/>
</dbReference>
<keyword evidence="1" id="KW-0732">Signal</keyword>
<gene>
    <name evidence="2" type="ORF">IAB88_09525</name>
</gene>
<proteinExistence type="predicted"/>
<dbReference type="Gene3D" id="1.25.40.10">
    <property type="entry name" value="Tetratricopeptide repeat domain"/>
    <property type="match status" value="1"/>
</dbReference>
<accession>A0A9D9NKW8</accession>
<feature type="signal peptide" evidence="1">
    <location>
        <begin position="1"/>
        <end position="21"/>
    </location>
</feature>
<protein>
    <submittedName>
        <fullName evidence="2">Sel1 repeat family protein</fullName>
    </submittedName>
</protein>
<dbReference type="Pfam" id="PF08238">
    <property type="entry name" value="Sel1"/>
    <property type="match status" value="2"/>
</dbReference>
<dbReference type="InterPro" id="IPR011990">
    <property type="entry name" value="TPR-like_helical_dom_sf"/>
</dbReference>
<feature type="chain" id="PRO_5038418508" evidence="1">
    <location>
        <begin position="22"/>
        <end position="184"/>
    </location>
</feature>
<evidence type="ECO:0000313" key="2">
    <source>
        <dbReference type="EMBL" id="MBO8477215.1"/>
    </source>
</evidence>
<evidence type="ECO:0000313" key="3">
    <source>
        <dbReference type="Proteomes" id="UP000823598"/>
    </source>
</evidence>
<dbReference type="Proteomes" id="UP000823598">
    <property type="component" value="Unassembled WGS sequence"/>
</dbReference>
<dbReference type="InterPro" id="IPR006597">
    <property type="entry name" value="Sel1-like"/>
</dbReference>
<dbReference type="SMART" id="SM00671">
    <property type="entry name" value="SEL1"/>
    <property type="match status" value="2"/>
</dbReference>
<dbReference type="PANTHER" id="PTHR43628:SF1">
    <property type="entry name" value="CHITIN SYNTHASE REGULATORY FACTOR 2-RELATED"/>
    <property type="match status" value="1"/>
</dbReference>
<evidence type="ECO:0000256" key="1">
    <source>
        <dbReference type="SAM" id="SignalP"/>
    </source>
</evidence>
<dbReference type="AlphaFoldDB" id="A0A9D9NKW8"/>
<organism evidence="2 3">
    <name type="scientific">Candidatus Limisoma faecipullorum</name>
    <dbReference type="NCBI Taxonomy" id="2840854"/>
    <lineage>
        <taxon>Bacteria</taxon>
        <taxon>Pseudomonadati</taxon>
        <taxon>Bacteroidota</taxon>
        <taxon>Bacteroidia</taxon>
        <taxon>Bacteroidales</taxon>
        <taxon>Candidatus Limisoma</taxon>
    </lineage>
</organism>